<organism evidence="2">
    <name type="scientific">Arundo donax</name>
    <name type="common">Giant reed</name>
    <name type="synonym">Donax arundinaceus</name>
    <dbReference type="NCBI Taxonomy" id="35708"/>
    <lineage>
        <taxon>Eukaryota</taxon>
        <taxon>Viridiplantae</taxon>
        <taxon>Streptophyta</taxon>
        <taxon>Embryophyta</taxon>
        <taxon>Tracheophyta</taxon>
        <taxon>Spermatophyta</taxon>
        <taxon>Magnoliopsida</taxon>
        <taxon>Liliopsida</taxon>
        <taxon>Poales</taxon>
        <taxon>Poaceae</taxon>
        <taxon>PACMAD clade</taxon>
        <taxon>Arundinoideae</taxon>
        <taxon>Arundineae</taxon>
        <taxon>Arundo</taxon>
    </lineage>
</organism>
<accession>A0A0A9D3S6</accession>
<reference evidence="2" key="2">
    <citation type="journal article" date="2015" name="Data Brief">
        <title>Shoot transcriptome of the giant reed, Arundo donax.</title>
        <authorList>
            <person name="Barrero R.A."/>
            <person name="Guerrero F.D."/>
            <person name="Moolhuijzen P."/>
            <person name="Goolsby J.A."/>
            <person name="Tidwell J."/>
            <person name="Bellgard S.E."/>
            <person name="Bellgard M.I."/>
        </authorList>
    </citation>
    <scope>NUCLEOTIDE SEQUENCE</scope>
    <source>
        <tissue evidence="2">Shoot tissue taken approximately 20 cm above the soil surface</tissue>
    </source>
</reference>
<protein>
    <submittedName>
        <fullName evidence="2">Uncharacterized protein</fullName>
    </submittedName>
</protein>
<proteinExistence type="predicted"/>
<sequence length="69" mass="7794">MPQCKMSIYCFFIANAKCIFLGVGIISILCKTCEYLHTHDAIVKFLQVRMCPYLATFTPPMLAMGKNRG</sequence>
<keyword evidence="1" id="KW-1133">Transmembrane helix</keyword>
<evidence type="ECO:0000313" key="2">
    <source>
        <dbReference type="EMBL" id="JAD80300.1"/>
    </source>
</evidence>
<dbReference type="EMBL" id="GBRH01217595">
    <property type="protein sequence ID" value="JAD80300.1"/>
    <property type="molecule type" value="Transcribed_RNA"/>
</dbReference>
<dbReference type="AlphaFoldDB" id="A0A0A9D3S6"/>
<keyword evidence="1" id="KW-0472">Membrane</keyword>
<evidence type="ECO:0000256" key="1">
    <source>
        <dbReference type="SAM" id="Phobius"/>
    </source>
</evidence>
<name>A0A0A9D3S6_ARUDO</name>
<keyword evidence="1" id="KW-0812">Transmembrane</keyword>
<feature type="transmembrane region" description="Helical" evidence="1">
    <location>
        <begin position="6"/>
        <end position="29"/>
    </location>
</feature>
<reference evidence="2" key="1">
    <citation type="submission" date="2014-09" db="EMBL/GenBank/DDBJ databases">
        <authorList>
            <person name="Magalhaes I.L.F."/>
            <person name="Oliveira U."/>
            <person name="Santos F.R."/>
            <person name="Vidigal T.H.D.A."/>
            <person name="Brescovit A.D."/>
            <person name="Santos A.J."/>
        </authorList>
    </citation>
    <scope>NUCLEOTIDE SEQUENCE</scope>
    <source>
        <tissue evidence="2">Shoot tissue taken approximately 20 cm above the soil surface</tissue>
    </source>
</reference>